<dbReference type="PANTHER" id="PTHR11070:SF30">
    <property type="entry name" value="F-BOX DNA HELICASE 1"/>
    <property type="match status" value="1"/>
</dbReference>
<dbReference type="EC" id="5.6.2.4" evidence="7"/>
<keyword evidence="3" id="KW-0347">Helicase</keyword>
<feature type="domain" description="UvrD-like helicase ATP-binding" evidence="9">
    <location>
        <begin position="200"/>
        <end position="244"/>
    </location>
</feature>
<dbReference type="GO" id="GO:0003677">
    <property type="term" value="F:DNA binding"/>
    <property type="evidence" value="ECO:0007669"/>
    <property type="project" value="InterPro"/>
</dbReference>
<dbReference type="EMBL" id="CABQ01000242">
    <property type="protein sequence ID" value="CBI08620.1"/>
    <property type="molecule type" value="Genomic_DNA"/>
</dbReference>
<evidence type="ECO:0000256" key="4">
    <source>
        <dbReference type="ARBA" id="ARBA00022840"/>
    </source>
</evidence>
<comment type="caution">
    <text evidence="11">The sequence shown here is derived from an EMBL/GenBank/DDBJ whole genome shotgun (WGS) entry which is preliminary data.</text>
</comment>
<evidence type="ECO:0000256" key="5">
    <source>
        <dbReference type="ARBA" id="ARBA00023235"/>
    </source>
</evidence>
<dbReference type="InterPro" id="IPR027417">
    <property type="entry name" value="P-loop_NTPase"/>
</dbReference>
<reference evidence="11" key="1">
    <citation type="submission" date="2009-10" db="EMBL/GenBank/DDBJ databases">
        <title>Diversity of trophic interactions inside an arsenic-rich microbial ecosystem.</title>
        <authorList>
            <person name="Bertin P.N."/>
            <person name="Heinrich-Salmeron A."/>
            <person name="Pelletier E."/>
            <person name="Goulhen-Chollet F."/>
            <person name="Arsene-Ploetze F."/>
            <person name="Gallien S."/>
            <person name="Calteau A."/>
            <person name="Vallenet D."/>
            <person name="Casiot C."/>
            <person name="Chane-Woon-Ming B."/>
            <person name="Giloteaux L."/>
            <person name="Barakat M."/>
            <person name="Bonnefoy V."/>
            <person name="Bruneel O."/>
            <person name="Chandler M."/>
            <person name="Cleiss J."/>
            <person name="Duran R."/>
            <person name="Elbaz-Poulichet F."/>
            <person name="Fonknechten N."/>
            <person name="Lauga B."/>
            <person name="Mornico D."/>
            <person name="Ortet P."/>
            <person name="Schaeffer C."/>
            <person name="Siguier P."/>
            <person name="Alexander Thil Smith A."/>
            <person name="Van Dorsselaer A."/>
            <person name="Weissenbach J."/>
            <person name="Medigue C."/>
            <person name="Le Paslier D."/>
        </authorList>
    </citation>
    <scope>NUCLEOTIDE SEQUENCE</scope>
</reference>
<proteinExistence type="predicted"/>
<evidence type="ECO:0000256" key="8">
    <source>
        <dbReference type="ARBA" id="ARBA00048988"/>
    </source>
</evidence>
<comment type="catalytic activity">
    <reaction evidence="8">
        <text>ATP + H2O = ADP + phosphate + H(+)</text>
        <dbReference type="Rhea" id="RHEA:13065"/>
        <dbReference type="ChEBI" id="CHEBI:15377"/>
        <dbReference type="ChEBI" id="CHEBI:15378"/>
        <dbReference type="ChEBI" id="CHEBI:30616"/>
        <dbReference type="ChEBI" id="CHEBI:43474"/>
        <dbReference type="ChEBI" id="CHEBI:456216"/>
        <dbReference type="EC" id="5.6.2.4"/>
    </reaction>
</comment>
<dbReference type="Pfam" id="PF13361">
    <property type="entry name" value="UvrD_C"/>
    <property type="match status" value="1"/>
</dbReference>
<gene>
    <name evidence="11" type="ORF">CARN6_2103</name>
</gene>
<name>E6QMZ9_9ZZZZ</name>
<evidence type="ECO:0000259" key="9">
    <source>
        <dbReference type="Pfam" id="PF00580"/>
    </source>
</evidence>
<dbReference type="GO" id="GO:0005634">
    <property type="term" value="C:nucleus"/>
    <property type="evidence" value="ECO:0007669"/>
    <property type="project" value="TreeGrafter"/>
</dbReference>
<protein>
    <recommendedName>
        <fullName evidence="7">DNA 3'-5' helicase</fullName>
        <ecNumber evidence="7">5.6.2.4</ecNumber>
    </recommendedName>
</protein>
<dbReference type="GO" id="GO:0016787">
    <property type="term" value="F:hydrolase activity"/>
    <property type="evidence" value="ECO:0007669"/>
    <property type="project" value="UniProtKB-KW"/>
</dbReference>
<dbReference type="GO" id="GO:0000724">
    <property type="term" value="P:double-strand break repair via homologous recombination"/>
    <property type="evidence" value="ECO:0007669"/>
    <property type="project" value="TreeGrafter"/>
</dbReference>
<dbReference type="GO" id="GO:0031297">
    <property type="term" value="P:replication fork processing"/>
    <property type="evidence" value="ECO:0007669"/>
    <property type="project" value="TreeGrafter"/>
</dbReference>
<dbReference type="Pfam" id="PF13604">
    <property type="entry name" value="AAA_30"/>
    <property type="match status" value="1"/>
</dbReference>
<dbReference type="GO" id="GO:0005524">
    <property type="term" value="F:ATP binding"/>
    <property type="evidence" value="ECO:0007669"/>
    <property type="project" value="UniProtKB-KW"/>
</dbReference>
<sequence length="488" mass="54217">MRKRLATWAAGLVQRIEHERIPLKPTSEQEAVLTSDAHVRIVQAFAGTGKTTTLRMLADRMRGKRVLYLAFTKANQLDAEKKFGPGVKCLTTHALAMPITGRAYRAKLTGNLQIKSIIDALRMPTDYLLASEIRRVLLAYLVSDARHIEDIVPLGMRGDATVTGAQRVWDIMQDPSNATVGMLHDGYLKLFQLRNPALPYDHILFDEAQDTNPVTAAIVAGQPCSKTYVGDEHQQIYQFRGARNAMRDVQGQRLKLTQSWRFGGLIADVANRVLGEKGETSRVIGMNGQGEIGPVDVSLPHTAICRTNAGIFEQAVAAAVNGECIHFVGGVENYKFDRIEDSWRLKNREVSAIRDSSIRNFGTFAEMARCAEESNDVELKGLIRIVEEYSFEIPRLTEQIKACATDASRSNLTLVTGHKCKGLEFDQVRLADDFLDIATYKDLIEEGKSTKDELECEINLVYVAATRALRRLEPNASLQAVIENAELA</sequence>
<comment type="catalytic activity">
    <reaction evidence="6">
        <text>Couples ATP hydrolysis with the unwinding of duplex DNA by translocating in the 3'-5' direction.</text>
        <dbReference type="EC" id="5.6.2.4"/>
    </reaction>
</comment>
<evidence type="ECO:0000256" key="6">
    <source>
        <dbReference type="ARBA" id="ARBA00034617"/>
    </source>
</evidence>
<dbReference type="InterPro" id="IPR014017">
    <property type="entry name" value="DNA_helicase_UvrD-like_C"/>
</dbReference>
<keyword evidence="4" id="KW-0067">ATP-binding</keyword>
<feature type="domain" description="UvrD-like helicase C-terminal" evidence="10">
    <location>
        <begin position="353"/>
        <end position="472"/>
    </location>
</feature>
<accession>E6QMZ9</accession>
<evidence type="ECO:0000256" key="2">
    <source>
        <dbReference type="ARBA" id="ARBA00022801"/>
    </source>
</evidence>
<dbReference type="AlphaFoldDB" id="E6QMZ9"/>
<evidence type="ECO:0000256" key="7">
    <source>
        <dbReference type="ARBA" id="ARBA00034808"/>
    </source>
</evidence>
<dbReference type="PANTHER" id="PTHR11070">
    <property type="entry name" value="UVRD / RECB / PCRA DNA HELICASE FAMILY MEMBER"/>
    <property type="match status" value="1"/>
</dbReference>
<dbReference type="GO" id="GO:0043138">
    <property type="term" value="F:3'-5' DNA helicase activity"/>
    <property type="evidence" value="ECO:0007669"/>
    <property type="project" value="UniProtKB-EC"/>
</dbReference>
<dbReference type="InterPro" id="IPR014016">
    <property type="entry name" value="UvrD-like_ATP-bd"/>
</dbReference>
<dbReference type="Gene3D" id="3.40.50.300">
    <property type="entry name" value="P-loop containing nucleotide triphosphate hydrolases"/>
    <property type="match status" value="2"/>
</dbReference>
<organism evidence="11">
    <name type="scientific">mine drainage metagenome</name>
    <dbReference type="NCBI Taxonomy" id="410659"/>
    <lineage>
        <taxon>unclassified sequences</taxon>
        <taxon>metagenomes</taxon>
        <taxon>ecological metagenomes</taxon>
    </lineage>
</organism>
<evidence type="ECO:0000256" key="3">
    <source>
        <dbReference type="ARBA" id="ARBA00022806"/>
    </source>
</evidence>
<keyword evidence="2" id="KW-0378">Hydrolase</keyword>
<evidence type="ECO:0000259" key="10">
    <source>
        <dbReference type="Pfam" id="PF13361"/>
    </source>
</evidence>
<dbReference type="InterPro" id="IPR000212">
    <property type="entry name" value="DNA_helicase_UvrD/REP"/>
</dbReference>
<evidence type="ECO:0000256" key="1">
    <source>
        <dbReference type="ARBA" id="ARBA00022741"/>
    </source>
</evidence>
<keyword evidence="1" id="KW-0547">Nucleotide-binding</keyword>
<keyword evidence="5" id="KW-0413">Isomerase</keyword>
<evidence type="ECO:0000313" key="11">
    <source>
        <dbReference type="EMBL" id="CBI08620.1"/>
    </source>
</evidence>
<dbReference type="Pfam" id="PF00580">
    <property type="entry name" value="UvrD-helicase"/>
    <property type="match status" value="1"/>
</dbReference>
<dbReference type="SUPFAM" id="SSF52540">
    <property type="entry name" value="P-loop containing nucleoside triphosphate hydrolases"/>
    <property type="match status" value="1"/>
</dbReference>